<dbReference type="GO" id="GO:0009002">
    <property type="term" value="F:serine-type D-Ala-D-Ala carboxypeptidase activity"/>
    <property type="evidence" value="ECO:0007669"/>
    <property type="project" value="InterPro"/>
</dbReference>
<dbReference type="GO" id="GO:0006508">
    <property type="term" value="P:proteolysis"/>
    <property type="evidence" value="ECO:0007669"/>
    <property type="project" value="InterPro"/>
</dbReference>
<keyword evidence="4" id="KW-0133">Cell shape</keyword>
<name>A0A845QHT5_9FIRM</name>
<evidence type="ECO:0000256" key="3">
    <source>
        <dbReference type="ARBA" id="ARBA00022801"/>
    </source>
</evidence>
<keyword evidence="13" id="KW-1185">Reference proteome</keyword>
<evidence type="ECO:0000256" key="8">
    <source>
        <dbReference type="PIRSR" id="PIRSR618044-2"/>
    </source>
</evidence>
<dbReference type="InterPro" id="IPR012338">
    <property type="entry name" value="Beta-lactam/transpept-like"/>
</dbReference>
<evidence type="ECO:0000259" key="11">
    <source>
        <dbReference type="Pfam" id="PF00768"/>
    </source>
</evidence>
<dbReference type="Proteomes" id="UP000446866">
    <property type="component" value="Unassembled WGS sequence"/>
</dbReference>
<organism evidence="12 13">
    <name type="scientific">Anaerotruncus colihominis</name>
    <dbReference type="NCBI Taxonomy" id="169435"/>
    <lineage>
        <taxon>Bacteria</taxon>
        <taxon>Bacillati</taxon>
        <taxon>Bacillota</taxon>
        <taxon>Clostridia</taxon>
        <taxon>Eubacteriales</taxon>
        <taxon>Oscillospiraceae</taxon>
        <taxon>Anaerotruncus</taxon>
    </lineage>
</organism>
<comment type="similarity">
    <text evidence="1 9">Belongs to the peptidase S11 family.</text>
</comment>
<evidence type="ECO:0000256" key="1">
    <source>
        <dbReference type="ARBA" id="ARBA00007164"/>
    </source>
</evidence>
<proteinExistence type="inferred from homology"/>
<evidence type="ECO:0000256" key="2">
    <source>
        <dbReference type="ARBA" id="ARBA00022729"/>
    </source>
</evidence>
<feature type="active site" description="Proton acceptor" evidence="7">
    <location>
        <position position="230"/>
    </location>
</feature>
<feature type="active site" evidence="7">
    <location>
        <position position="294"/>
    </location>
</feature>
<sequence length="561" mass="61009">MKKKLISVILVLSVVMTMCFGAMGTVYAGDQMQRVNLAVSVDGNEPVTVKAYNASYAYNMYVSVKDLCSALSGSEKQMNFKYDEESGKYIFTTGKAYEAVGGENAAFDVTYSQNPKEGQDDISLSTPGMTTPTNMEIDGKPYGYSVYKAGDDIYMKILDLGFAFGLETKLTGKNALSVNTKKNFSIDIDQLDKNGYFSFLHGAIVGNADTGEILYASNENVQTQLASTTKLMTYLLVQEAIDKGKISLDTKVKISEAVMEEANSEDSTGICRNNFELGKEVSVRDLLAGFLLPSANECGTALAEAVSGSEEAFVKLMNKRAKALGLSSAVFYNVHGLPNYDSSAVTAKRQNSMSAKDMFKLASYLLKNYQKELTAFTGQTQIELPTFGEGVVATSTYGTLIYNLGAIGLKTGTTNRSGANMVTAVPVTIEGKTQNIVSVIFGAEGTAERYEKSTMLIEYAKQYYAAKDAVKAVKVKVSTKTGTSGITISWKKTGSAVDGYQVYRATKKNGTYKKIVTTKKLSALNKSTTKGKTYYYKVRGYKKIDGHTVYTPWSDKVAQKR</sequence>
<dbReference type="GO" id="GO:0009252">
    <property type="term" value="P:peptidoglycan biosynthetic process"/>
    <property type="evidence" value="ECO:0007669"/>
    <property type="project" value="UniProtKB-KW"/>
</dbReference>
<dbReference type="Gene3D" id="3.40.710.10">
    <property type="entry name" value="DD-peptidase/beta-lactamase superfamily"/>
    <property type="match status" value="1"/>
</dbReference>
<dbReference type="InterPro" id="IPR013783">
    <property type="entry name" value="Ig-like_fold"/>
</dbReference>
<accession>A0A845QHT5</accession>
<dbReference type="Gene3D" id="2.60.40.10">
    <property type="entry name" value="Immunoglobulins"/>
    <property type="match status" value="1"/>
</dbReference>
<evidence type="ECO:0000256" key="5">
    <source>
        <dbReference type="ARBA" id="ARBA00022984"/>
    </source>
</evidence>
<feature type="chain" id="PRO_5032973591" evidence="10">
    <location>
        <begin position="29"/>
        <end position="561"/>
    </location>
</feature>
<gene>
    <name evidence="12" type="ORF">D0435_08550</name>
</gene>
<dbReference type="InterPro" id="IPR001967">
    <property type="entry name" value="Peptidase_S11_N"/>
</dbReference>
<dbReference type="PANTHER" id="PTHR21581">
    <property type="entry name" value="D-ALANYL-D-ALANINE CARBOXYPEPTIDASE"/>
    <property type="match status" value="1"/>
</dbReference>
<dbReference type="InterPro" id="IPR018044">
    <property type="entry name" value="Peptidase_S11"/>
</dbReference>
<comment type="caution">
    <text evidence="12">The sequence shown here is derived from an EMBL/GenBank/DDBJ whole genome shotgun (WGS) entry which is preliminary data.</text>
</comment>
<dbReference type="AlphaFoldDB" id="A0A845QHT5"/>
<keyword evidence="12" id="KW-0645">Protease</keyword>
<keyword evidence="5" id="KW-0573">Peptidoglycan synthesis</keyword>
<evidence type="ECO:0000313" key="12">
    <source>
        <dbReference type="EMBL" id="NBH61700.1"/>
    </source>
</evidence>
<dbReference type="GO" id="GO:0071555">
    <property type="term" value="P:cell wall organization"/>
    <property type="evidence" value="ECO:0007669"/>
    <property type="project" value="UniProtKB-KW"/>
</dbReference>
<dbReference type="SUPFAM" id="SSF49265">
    <property type="entry name" value="Fibronectin type III"/>
    <property type="match status" value="1"/>
</dbReference>
<keyword evidence="6" id="KW-0961">Cell wall biogenesis/degradation</keyword>
<feature type="signal peptide" evidence="10">
    <location>
        <begin position="1"/>
        <end position="28"/>
    </location>
</feature>
<keyword evidence="2 10" id="KW-0732">Signal</keyword>
<evidence type="ECO:0000256" key="7">
    <source>
        <dbReference type="PIRSR" id="PIRSR618044-1"/>
    </source>
</evidence>
<dbReference type="InterPro" id="IPR036116">
    <property type="entry name" value="FN3_sf"/>
</dbReference>
<keyword evidence="3" id="KW-0378">Hydrolase</keyword>
<keyword evidence="12" id="KW-0121">Carboxypeptidase</keyword>
<dbReference type="SUPFAM" id="SSF56601">
    <property type="entry name" value="beta-lactamase/transpeptidase-like"/>
    <property type="match status" value="1"/>
</dbReference>
<evidence type="ECO:0000256" key="10">
    <source>
        <dbReference type="SAM" id="SignalP"/>
    </source>
</evidence>
<dbReference type="Pfam" id="PF00768">
    <property type="entry name" value="Peptidase_S11"/>
    <property type="match status" value="1"/>
</dbReference>
<feature type="binding site" evidence="8">
    <location>
        <position position="410"/>
    </location>
    <ligand>
        <name>substrate</name>
    </ligand>
</feature>
<evidence type="ECO:0000256" key="9">
    <source>
        <dbReference type="RuleBase" id="RU004016"/>
    </source>
</evidence>
<feature type="active site" description="Acyl-ester intermediate" evidence="7">
    <location>
        <position position="227"/>
    </location>
</feature>
<protein>
    <submittedName>
        <fullName evidence="12">D-alanyl-D-alanine carboxypeptidase</fullName>
    </submittedName>
</protein>
<dbReference type="PANTHER" id="PTHR21581:SF6">
    <property type="entry name" value="TRAFFICKING PROTEIN PARTICLE COMPLEX SUBUNIT 12"/>
    <property type="match status" value="1"/>
</dbReference>
<reference evidence="12 13" key="1">
    <citation type="submission" date="2018-08" db="EMBL/GenBank/DDBJ databases">
        <title>Murine metabolic-syndrome-specific gut microbial biobank.</title>
        <authorList>
            <person name="Liu C."/>
        </authorList>
    </citation>
    <scope>NUCLEOTIDE SEQUENCE [LARGE SCALE GENOMIC DNA]</scope>
    <source>
        <strain evidence="12 13">28</strain>
    </source>
</reference>
<evidence type="ECO:0000256" key="4">
    <source>
        <dbReference type="ARBA" id="ARBA00022960"/>
    </source>
</evidence>
<dbReference type="RefSeq" id="WP_160201984.1">
    <property type="nucleotide sequence ID" value="NZ_QXWK01000014.1"/>
</dbReference>
<dbReference type="EMBL" id="QXWK01000014">
    <property type="protein sequence ID" value="NBH61700.1"/>
    <property type="molecule type" value="Genomic_DNA"/>
</dbReference>
<evidence type="ECO:0000313" key="13">
    <source>
        <dbReference type="Proteomes" id="UP000446866"/>
    </source>
</evidence>
<feature type="domain" description="Peptidase S11 D-alanyl-D-alanine carboxypeptidase A N-terminal" evidence="11">
    <location>
        <begin position="203"/>
        <end position="444"/>
    </location>
</feature>
<dbReference type="PRINTS" id="PR00725">
    <property type="entry name" value="DADACBPTASE1"/>
</dbReference>
<dbReference type="GO" id="GO:0008360">
    <property type="term" value="P:regulation of cell shape"/>
    <property type="evidence" value="ECO:0007669"/>
    <property type="project" value="UniProtKB-KW"/>
</dbReference>
<evidence type="ECO:0000256" key="6">
    <source>
        <dbReference type="ARBA" id="ARBA00023316"/>
    </source>
</evidence>